<keyword evidence="8" id="KW-1185">Reference proteome</keyword>
<dbReference type="Pfam" id="PF00338">
    <property type="entry name" value="Ribosomal_S10"/>
    <property type="match status" value="1"/>
</dbReference>
<dbReference type="EMBL" id="LR216287">
    <property type="protein sequence ID" value="VFJ12741.1"/>
    <property type="molecule type" value="Genomic_DNA"/>
</dbReference>
<protein>
    <recommendedName>
        <fullName evidence="4 5">Small ribosomal subunit protein uS10</fullName>
    </recommendedName>
</protein>
<dbReference type="InterPro" id="IPR036838">
    <property type="entry name" value="Ribosomal_uS10_dom_sf"/>
</dbReference>
<dbReference type="GeneID" id="39419958"/>
<dbReference type="AlphaFoldDB" id="A0A484ICK5"/>
<dbReference type="PANTHER" id="PTHR11700">
    <property type="entry name" value="30S RIBOSOMAL PROTEIN S10 FAMILY MEMBER"/>
    <property type="match status" value="1"/>
</dbReference>
<dbReference type="PRINTS" id="PR00971">
    <property type="entry name" value="RIBOSOMALS10"/>
</dbReference>
<evidence type="ECO:0000256" key="2">
    <source>
        <dbReference type="ARBA" id="ARBA00022980"/>
    </source>
</evidence>
<feature type="domain" description="Small ribosomal subunit protein uS10" evidence="6">
    <location>
        <begin position="6"/>
        <end position="100"/>
    </location>
</feature>
<evidence type="ECO:0000256" key="1">
    <source>
        <dbReference type="ARBA" id="ARBA00007102"/>
    </source>
</evidence>
<dbReference type="SUPFAM" id="SSF54999">
    <property type="entry name" value="Ribosomal protein S10"/>
    <property type="match status" value="1"/>
</dbReference>
<accession>A0A484ICK5</accession>
<sequence length="103" mass="11827">MPQEARIKLTSTNLSTLENVCTEIKDIGEKNGIRLKGPHPLPTKKMRVVTRKSPCGQGTNTWDKYELRVHRRVIDLGADDRSIRQLMRLKIPEDVYIEVSLTQ</sequence>
<dbReference type="InterPro" id="IPR027486">
    <property type="entry name" value="Ribosomal_uS10_dom"/>
</dbReference>
<dbReference type="GO" id="GO:0000049">
    <property type="term" value="F:tRNA binding"/>
    <property type="evidence" value="ECO:0007669"/>
    <property type="project" value="UniProtKB-UniRule"/>
</dbReference>
<dbReference type="KEGG" id="nfn:NFRAN_0420"/>
<dbReference type="GO" id="GO:0003735">
    <property type="term" value="F:structural constituent of ribosome"/>
    <property type="evidence" value="ECO:0007669"/>
    <property type="project" value="UniProtKB-UniRule"/>
</dbReference>
<dbReference type="RefSeq" id="WP_134482800.1">
    <property type="nucleotide sequence ID" value="NZ_LR216287.1"/>
</dbReference>
<dbReference type="InterPro" id="IPR001848">
    <property type="entry name" value="Ribosomal_uS10"/>
</dbReference>
<evidence type="ECO:0000259" key="6">
    <source>
        <dbReference type="SMART" id="SM01403"/>
    </source>
</evidence>
<comment type="function">
    <text evidence="5">Involved in the binding of tRNA to the ribosomes.</text>
</comment>
<evidence type="ECO:0000313" key="8">
    <source>
        <dbReference type="Proteomes" id="UP000294299"/>
    </source>
</evidence>
<name>A0A484ICK5_9ARCH</name>
<evidence type="ECO:0000256" key="4">
    <source>
        <dbReference type="ARBA" id="ARBA00035162"/>
    </source>
</evidence>
<dbReference type="FunFam" id="3.30.70.600:FF:000004">
    <property type="entry name" value="30S ribosomal protein S10"/>
    <property type="match status" value="1"/>
</dbReference>
<dbReference type="InterPro" id="IPR005729">
    <property type="entry name" value="Ribosomal_uS10_euk/arc"/>
</dbReference>
<dbReference type="SMART" id="SM01403">
    <property type="entry name" value="Ribosomal_S10"/>
    <property type="match status" value="1"/>
</dbReference>
<evidence type="ECO:0000313" key="7">
    <source>
        <dbReference type="EMBL" id="VFJ12741.1"/>
    </source>
</evidence>
<dbReference type="NCBIfam" id="TIGR01046">
    <property type="entry name" value="uS10_euk_arch"/>
    <property type="match status" value="1"/>
</dbReference>
<comment type="subunit">
    <text evidence="5">Part of the 30S ribosomal subunit.</text>
</comment>
<keyword evidence="3 5" id="KW-0687">Ribonucleoprotein</keyword>
<evidence type="ECO:0000256" key="5">
    <source>
        <dbReference type="HAMAP-Rule" id="MF_00508"/>
    </source>
</evidence>
<organism evidence="7 8">
    <name type="scientific">Candidatus Nitrosocosmicus franklandianus</name>
    <dbReference type="NCBI Taxonomy" id="1798806"/>
    <lineage>
        <taxon>Archaea</taxon>
        <taxon>Nitrososphaerota</taxon>
        <taxon>Nitrososphaeria</taxon>
        <taxon>Nitrososphaerales</taxon>
        <taxon>Nitrososphaeraceae</taxon>
        <taxon>Candidatus Nitrosocosmicus</taxon>
    </lineage>
</organism>
<gene>
    <name evidence="7" type="primary">rps</name>
    <name evidence="5" type="synonym">rps10</name>
    <name evidence="7" type="ORF">NFRAN_0420</name>
</gene>
<proteinExistence type="inferred from homology"/>
<dbReference type="GO" id="GO:0015935">
    <property type="term" value="C:small ribosomal subunit"/>
    <property type="evidence" value="ECO:0007669"/>
    <property type="project" value="UniProtKB-UniRule"/>
</dbReference>
<evidence type="ECO:0000256" key="3">
    <source>
        <dbReference type="ARBA" id="ARBA00023274"/>
    </source>
</evidence>
<reference evidence="7 8" key="1">
    <citation type="submission" date="2019-02" db="EMBL/GenBank/DDBJ databases">
        <authorList>
            <person name="Lehtovirta-Morley E L."/>
        </authorList>
    </citation>
    <scope>NUCLEOTIDE SEQUENCE [LARGE SCALE GENOMIC DNA]</scope>
    <source>
        <strain evidence="7">NFRAN1</strain>
    </source>
</reference>
<dbReference type="Gene3D" id="3.30.70.600">
    <property type="entry name" value="Ribosomal protein S10 domain"/>
    <property type="match status" value="1"/>
</dbReference>
<keyword evidence="2 5" id="KW-0689">Ribosomal protein</keyword>
<dbReference type="Proteomes" id="UP000294299">
    <property type="component" value="Chromosome NFRAN"/>
</dbReference>
<comment type="similarity">
    <text evidence="1 5">Belongs to the universal ribosomal protein uS10 family.</text>
</comment>
<dbReference type="HAMAP" id="MF_00508">
    <property type="entry name" value="Ribosomal_uS10"/>
    <property type="match status" value="1"/>
</dbReference>
<dbReference type="OrthoDB" id="371736at2157"/>
<dbReference type="GO" id="GO:0006412">
    <property type="term" value="P:translation"/>
    <property type="evidence" value="ECO:0007669"/>
    <property type="project" value="UniProtKB-UniRule"/>
</dbReference>